<organism evidence="3 4">
    <name type="scientific">Corynebacterium felinum</name>
    <dbReference type="NCBI Taxonomy" id="131318"/>
    <lineage>
        <taxon>Bacteria</taxon>
        <taxon>Bacillati</taxon>
        <taxon>Actinomycetota</taxon>
        <taxon>Actinomycetes</taxon>
        <taxon>Mycobacteriales</taxon>
        <taxon>Corynebacteriaceae</taxon>
        <taxon>Corynebacterium</taxon>
    </lineage>
</organism>
<evidence type="ECO:0000259" key="2">
    <source>
        <dbReference type="Pfam" id="PF07510"/>
    </source>
</evidence>
<keyword evidence="1" id="KW-0472">Membrane</keyword>
<protein>
    <recommendedName>
        <fullName evidence="2">GmrSD restriction endonucleases C-terminal domain-containing protein</fullName>
    </recommendedName>
</protein>
<proteinExistence type="predicted"/>
<reference evidence="3 4" key="1">
    <citation type="submission" date="2023-07" db="EMBL/GenBank/DDBJ databases">
        <title>Sequencing the genomes of 1000 actinobacteria strains.</title>
        <authorList>
            <person name="Klenk H.-P."/>
        </authorList>
    </citation>
    <scope>NUCLEOTIDE SEQUENCE [LARGE SCALE GENOMIC DNA]</scope>
    <source>
        <strain evidence="3 4">DSM 44508</strain>
    </source>
</reference>
<keyword evidence="1" id="KW-1133">Transmembrane helix</keyword>
<evidence type="ECO:0000256" key="1">
    <source>
        <dbReference type="SAM" id="Phobius"/>
    </source>
</evidence>
<sequence>MRLSPIRYEPTVPLVPVVLISVTVVLIVLEIPFGFAPKNLDAVPTVEQRVRILGYEREQFGNGWDVTLAGSCDTRRQALAQQFGGGSCYDPDQPLAGIDPYTGKEISTDEPIEVDHIFPLRAAWDLGAHSWSRQRRIEFANDPLNLVAVSKAANQKKSDHLPSRWVPENTKIHCEYFNRLVDICLKYQLPLPKKDVAVMRKARCVG</sequence>
<feature type="domain" description="GmrSD restriction endonucleases C-terminal" evidence="2">
    <location>
        <begin position="99"/>
        <end position="187"/>
    </location>
</feature>
<dbReference type="RefSeq" id="WP_277105542.1">
    <property type="nucleotide sequence ID" value="NZ_BAAAJS010000078.1"/>
</dbReference>
<dbReference type="InterPro" id="IPR011089">
    <property type="entry name" value="GmrSD_C"/>
</dbReference>
<dbReference type="EMBL" id="JAVDYF010000001">
    <property type="protein sequence ID" value="MDR7355297.1"/>
    <property type="molecule type" value="Genomic_DNA"/>
</dbReference>
<accession>A0ABU2B9I7</accession>
<keyword evidence="4" id="KW-1185">Reference proteome</keyword>
<dbReference type="PANTHER" id="PTHR24094:SF15">
    <property type="entry name" value="AMP-DEPENDENT SYNTHETASE_LIGASE DOMAIN-CONTAINING PROTEIN-RELATED"/>
    <property type="match status" value="1"/>
</dbReference>
<evidence type="ECO:0000313" key="4">
    <source>
        <dbReference type="Proteomes" id="UP001183619"/>
    </source>
</evidence>
<dbReference type="PANTHER" id="PTHR24094">
    <property type="entry name" value="SECRETED PROTEIN"/>
    <property type="match status" value="1"/>
</dbReference>
<dbReference type="Gene3D" id="1.10.30.50">
    <property type="match status" value="1"/>
</dbReference>
<keyword evidence="1" id="KW-0812">Transmembrane</keyword>
<feature type="transmembrane region" description="Helical" evidence="1">
    <location>
        <begin position="12"/>
        <end position="35"/>
    </location>
</feature>
<name>A0ABU2B9I7_9CORY</name>
<dbReference type="Pfam" id="PF07510">
    <property type="entry name" value="GmrSD_C"/>
    <property type="match status" value="1"/>
</dbReference>
<comment type="caution">
    <text evidence="3">The sequence shown here is derived from an EMBL/GenBank/DDBJ whole genome shotgun (WGS) entry which is preliminary data.</text>
</comment>
<evidence type="ECO:0000313" key="3">
    <source>
        <dbReference type="EMBL" id="MDR7355297.1"/>
    </source>
</evidence>
<gene>
    <name evidence="3" type="ORF">J2S37_001835</name>
</gene>
<dbReference type="Proteomes" id="UP001183619">
    <property type="component" value="Unassembled WGS sequence"/>
</dbReference>